<feature type="region of interest" description="Disordered" evidence="1">
    <location>
        <begin position="1"/>
        <end position="55"/>
    </location>
</feature>
<gene>
    <name evidence="2" type="ORF">THSYN_33000</name>
</gene>
<organism evidence="2 3">
    <name type="scientific">Candidatus Thiodictyon syntrophicum</name>
    <dbReference type="NCBI Taxonomy" id="1166950"/>
    <lineage>
        <taxon>Bacteria</taxon>
        <taxon>Pseudomonadati</taxon>
        <taxon>Pseudomonadota</taxon>
        <taxon>Gammaproteobacteria</taxon>
        <taxon>Chromatiales</taxon>
        <taxon>Chromatiaceae</taxon>
        <taxon>Thiodictyon</taxon>
    </lineage>
</organism>
<evidence type="ECO:0000313" key="3">
    <source>
        <dbReference type="Proteomes" id="UP000232638"/>
    </source>
</evidence>
<protein>
    <submittedName>
        <fullName evidence="2">Uncharacterized protein</fullName>
    </submittedName>
</protein>
<sequence length="366" mass="41145">MQDDQQDGAPRDLKRTLERLERQARERSVKQQRTAPAAAPTSPAPRTKALRRTNAGVPGPKVIAEANARLERFLRERGIEQFELFPSAEYPTPLTRLPLFPPVQRSTARELAAAADWIALESRWDGGGVYKAGPALTVYDEDTLFGLMNMRQQGMTGPADRLPIPAPPTVALSGLAPGNPVRVHALYCLVSQLESVIQGYTPPRGWGGRAITKRRESMENLAAITLKFQKPKGGDAFHGKPIQLIFIEYVATAEDACYYVQFHPLVSQWLEEYRTFLDFDIRRQLSPLGKAMHRSLASQRSNRTFSIPLTEFFASIGAFGELRDRKREAIPQLQKLITLQFLECFAITGTGRRTPWLLAVTFFRRK</sequence>
<dbReference type="AlphaFoldDB" id="A0A2K8UJJ7"/>
<geneLocation type="plasmid" evidence="3">
    <name>pts485</name>
</geneLocation>
<dbReference type="OrthoDB" id="5571506at2"/>
<dbReference type="KEGG" id="tsy:THSYN_33000"/>
<reference evidence="2 3" key="1">
    <citation type="submission" date="2017-03" db="EMBL/GenBank/DDBJ databases">
        <title>Complete genome sequence of Candidatus 'Thiodictyon syntrophicum' sp. nov. strain Cad16T, a photolithoautotroph purple sulfur bacterium isolated from an alpine meromictic lake.</title>
        <authorList>
            <person name="Luedin S.M."/>
            <person name="Pothier J.F."/>
            <person name="Danza F."/>
            <person name="Storelli N."/>
            <person name="Wittwer M."/>
            <person name="Tonolla M."/>
        </authorList>
    </citation>
    <scope>NUCLEOTIDE SEQUENCE [LARGE SCALE GENOMIC DNA]</scope>
    <source>
        <strain evidence="2 3">Cad16T</strain>
        <plasmid evidence="3">Plasmid pts485</plasmid>
    </source>
</reference>
<dbReference type="RefSeq" id="WP_100923307.1">
    <property type="nucleotide sequence ID" value="NZ_CP020372.1"/>
</dbReference>
<evidence type="ECO:0000313" key="2">
    <source>
        <dbReference type="EMBL" id="AUB85705.1"/>
    </source>
</evidence>
<proteinExistence type="predicted"/>
<dbReference type="EMBL" id="CP020372">
    <property type="protein sequence ID" value="AUB85705.1"/>
    <property type="molecule type" value="Genomic_DNA"/>
</dbReference>
<keyword evidence="3" id="KW-1185">Reference proteome</keyword>
<evidence type="ECO:0000256" key="1">
    <source>
        <dbReference type="SAM" id="MobiDB-lite"/>
    </source>
</evidence>
<feature type="compositionally biased region" description="Basic and acidic residues" evidence="1">
    <location>
        <begin position="9"/>
        <end position="29"/>
    </location>
</feature>
<keyword evidence="2" id="KW-0614">Plasmid</keyword>
<name>A0A2K8UJJ7_9GAMM</name>
<accession>A0A2K8UJJ7</accession>
<dbReference type="Proteomes" id="UP000232638">
    <property type="component" value="Plasmid pTs485"/>
</dbReference>
<feature type="compositionally biased region" description="Low complexity" evidence="1">
    <location>
        <begin position="34"/>
        <end position="47"/>
    </location>
</feature>